<comment type="catalytic activity">
    <reaction evidence="7 8">
        <text>CMP + ATP = CDP + ADP</text>
        <dbReference type="Rhea" id="RHEA:11600"/>
        <dbReference type="ChEBI" id="CHEBI:30616"/>
        <dbReference type="ChEBI" id="CHEBI:58069"/>
        <dbReference type="ChEBI" id="CHEBI:60377"/>
        <dbReference type="ChEBI" id="CHEBI:456216"/>
        <dbReference type="EC" id="2.7.4.25"/>
    </reaction>
</comment>
<dbReference type="GO" id="GO:0006220">
    <property type="term" value="P:pyrimidine nucleotide metabolic process"/>
    <property type="evidence" value="ECO:0007669"/>
    <property type="project" value="UniProtKB-UniRule"/>
</dbReference>
<reference evidence="10 11" key="1">
    <citation type="submission" date="2017-02" db="EMBL/GenBank/DDBJ databases">
        <title>Ketogulonicigenium robustum SPU B003 Genome sequencing and assembly.</title>
        <authorList>
            <person name="Li Y."/>
            <person name="Liu L."/>
            <person name="Wang C."/>
            <person name="Zhang M."/>
            <person name="Zhang T."/>
            <person name="Zhang Y."/>
        </authorList>
    </citation>
    <scope>NUCLEOTIDE SEQUENCE [LARGE SCALE GENOMIC DNA]</scope>
    <source>
        <strain evidence="10 11">SPU_B003</strain>
    </source>
</reference>
<dbReference type="AlphaFoldDB" id="A0A1W6NY43"/>
<keyword evidence="5 8" id="KW-0067">ATP-binding</keyword>
<dbReference type="InterPro" id="IPR027417">
    <property type="entry name" value="P-loop_NTPase"/>
</dbReference>
<feature type="domain" description="Cytidylate kinase" evidence="9">
    <location>
        <begin position="64"/>
        <end position="198"/>
    </location>
</feature>
<dbReference type="GO" id="GO:0036430">
    <property type="term" value="F:CMP kinase activity"/>
    <property type="evidence" value="ECO:0007669"/>
    <property type="project" value="RHEA"/>
</dbReference>
<evidence type="ECO:0000313" key="10">
    <source>
        <dbReference type="EMBL" id="ARO14144.1"/>
    </source>
</evidence>
<keyword evidence="2 8" id="KW-0808">Transferase</keyword>
<accession>A0A1W6NY43</accession>
<keyword evidence="8" id="KW-0963">Cytoplasm</keyword>
<organism evidence="10 11">
    <name type="scientific">Ketogulonicigenium robustum</name>
    <dbReference type="NCBI Taxonomy" id="92947"/>
    <lineage>
        <taxon>Bacteria</taxon>
        <taxon>Pseudomonadati</taxon>
        <taxon>Pseudomonadota</taxon>
        <taxon>Alphaproteobacteria</taxon>
        <taxon>Rhodobacterales</taxon>
        <taxon>Roseobacteraceae</taxon>
        <taxon>Ketogulonicigenium</taxon>
    </lineage>
</organism>
<dbReference type="Pfam" id="PF02224">
    <property type="entry name" value="Cytidylate_kin"/>
    <property type="match status" value="2"/>
</dbReference>
<dbReference type="InterPro" id="IPR003136">
    <property type="entry name" value="Cytidylate_kin"/>
</dbReference>
<dbReference type="CDD" id="cd02020">
    <property type="entry name" value="CMPK"/>
    <property type="match status" value="1"/>
</dbReference>
<keyword evidence="3 8" id="KW-0547">Nucleotide-binding</keyword>
<feature type="binding site" evidence="8">
    <location>
        <begin position="9"/>
        <end position="17"/>
    </location>
    <ligand>
        <name>ATP</name>
        <dbReference type="ChEBI" id="CHEBI:30616"/>
    </ligand>
</feature>
<feature type="domain" description="Cytidylate kinase" evidence="9">
    <location>
        <begin position="5"/>
        <end position="51"/>
    </location>
</feature>
<dbReference type="HAMAP" id="MF_00238">
    <property type="entry name" value="Cytidyl_kinase_type1"/>
    <property type="match status" value="1"/>
</dbReference>
<dbReference type="SUPFAM" id="SSF52540">
    <property type="entry name" value="P-loop containing nucleoside triphosphate hydrolases"/>
    <property type="match status" value="1"/>
</dbReference>
<evidence type="ECO:0000256" key="1">
    <source>
        <dbReference type="ARBA" id="ARBA00009427"/>
    </source>
</evidence>
<comment type="subcellular location">
    <subcellularLocation>
        <location evidence="8">Cytoplasm</location>
    </subcellularLocation>
</comment>
<evidence type="ECO:0000256" key="8">
    <source>
        <dbReference type="HAMAP-Rule" id="MF_00238"/>
    </source>
</evidence>
<dbReference type="InterPro" id="IPR011994">
    <property type="entry name" value="Cytidylate_kinase_dom"/>
</dbReference>
<dbReference type="GO" id="GO:0036431">
    <property type="term" value="F:dCMP kinase activity"/>
    <property type="evidence" value="ECO:0007669"/>
    <property type="project" value="InterPro"/>
</dbReference>
<dbReference type="EC" id="2.7.4.25" evidence="8"/>
<sequence length="203" mass="21742">MHFTIAIDGPAASGKGTLAKALAKHFGFEHLDTGLLYRAVAARVLAGDTPEHAAQTLDTHHLTHKGMRTPEVGAEASRVAAIPAVRAALVDYQRKVARRKGGAVLDGRDIGTVIAPEAEVKFFITASDTSRAQRRLAEFTAKGIDTDLETVLRDMQDRDARDSDRAAAPLRPADDAITIDTSDLTAEEVLAIAIELVDEVLPK</sequence>
<evidence type="ECO:0000313" key="11">
    <source>
        <dbReference type="Proteomes" id="UP000242447"/>
    </source>
</evidence>
<evidence type="ECO:0000256" key="5">
    <source>
        <dbReference type="ARBA" id="ARBA00022840"/>
    </source>
</evidence>
<evidence type="ECO:0000256" key="2">
    <source>
        <dbReference type="ARBA" id="ARBA00022679"/>
    </source>
</evidence>
<keyword evidence="11" id="KW-1185">Reference proteome</keyword>
<keyword evidence="4 8" id="KW-0418">Kinase</keyword>
<dbReference type="Gene3D" id="3.40.50.300">
    <property type="entry name" value="P-loop containing nucleotide triphosphate hydrolases"/>
    <property type="match status" value="1"/>
</dbReference>
<gene>
    <name evidence="8 10" type="primary">cmk</name>
    <name evidence="10" type="ORF">BVG79_00792</name>
</gene>
<dbReference type="EMBL" id="CP019937">
    <property type="protein sequence ID" value="ARO14144.1"/>
    <property type="molecule type" value="Genomic_DNA"/>
</dbReference>
<dbReference type="STRING" id="92947.BVG79_00792"/>
<dbReference type="KEGG" id="kro:BVG79_00792"/>
<comment type="similarity">
    <text evidence="1 8">Belongs to the cytidylate kinase family. Type 1 subfamily.</text>
</comment>
<dbReference type="OrthoDB" id="9807434at2"/>
<evidence type="ECO:0000256" key="6">
    <source>
        <dbReference type="ARBA" id="ARBA00047615"/>
    </source>
</evidence>
<dbReference type="GO" id="GO:0005524">
    <property type="term" value="F:ATP binding"/>
    <property type="evidence" value="ECO:0007669"/>
    <property type="project" value="UniProtKB-UniRule"/>
</dbReference>
<name>A0A1W6NY43_9RHOB</name>
<protein>
    <recommendedName>
        <fullName evidence="8">Cytidylate kinase</fullName>
        <shortName evidence="8">CK</shortName>
        <ecNumber evidence="8">2.7.4.25</ecNumber>
    </recommendedName>
    <alternativeName>
        <fullName evidence="8">Cytidine monophosphate kinase</fullName>
        <shortName evidence="8">CMP kinase</shortName>
    </alternativeName>
</protein>
<dbReference type="RefSeq" id="WP_085785741.1">
    <property type="nucleotide sequence ID" value="NZ_CP019937.1"/>
</dbReference>
<comment type="catalytic activity">
    <reaction evidence="6 8">
        <text>dCMP + ATP = dCDP + ADP</text>
        <dbReference type="Rhea" id="RHEA:25094"/>
        <dbReference type="ChEBI" id="CHEBI:30616"/>
        <dbReference type="ChEBI" id="CHEBI:57566"/>
        <dbReference type="ChEBI" id="CHEBI:58593"/>
        <dbReference type="ChEBI" id="CHEBI:456216"/>
        <dbReference type="EC" id="2.7.4.25"/>
    </reaction>
</comment>
<proteinExistence type="inferred from homology"/>
<dbReference type="GO" id="GO:0005737">
    <property type="term" value="C:cytoplasm"/>
    <property type="evidence" value="ECO:0007669"/>
    <property type="project" value="UniProtKB-SubCell"/>
</dbReference>
<evidence type="ECO:0000256" key="4">
    <source>
        <dbReference type="ARBA" id="ARBA00022777"/>
    </source>
</evidence>
<evidence type="ECO:0000256" key="3">
    <source>
        <dbReference type="ARBA" id="ARBA00022741"/>
    </source>
</evidence>
<evidence type="ECO:0000259" key="9">
    <source>
        <dbReference type="Pfam" id="PF02224"/>
    </source>
</evidence>
<evidence type="ECO:0000256" key="7">
    <source>
        <dbReference type="ARBA" id="ARBA00048478"/>
    </source>
</evidence>
<dbReference type="Proteomes" id="UP000242447">
    <property type="component" value="Chromosome"/>
</dbReference>